<feature type="compositionally biased region" description="Basic residues" evidence="4">
    <location>
        <begin position="1242"/>
        <end position="1252"/>
    </location>
</feature>
<dbReference type="Proteomes" id="UP000305067">
    <property type="component" value="Unassembled WGS sequence"/>
</dbReference>
<proteinExistence type="predicted"/>
<feature type="compositionally biased region" description="Low complexity" evidence="4">
    <location>
        <begin position="534"/>
        <end position="552"/>
    </location>
</feature>
<dbReference type="Gene3D" id="1.10.150.20">
    <property type="entry name" value="5' to 3' exonuclease, C-terminal subdomain"/>
    <property type="match status" value="1"/>
</dbReference>
<feature type="region of interest" description="Disordered" evidence="4">
    <location>
        <begin position="459"/>
        <end position="565"/>
    </location>
</feature>
<evidence type="ECO:0000256" key="1">
    <source>
        <dbReference type="ARBA" id="ARBA00004123"/>
    </source>
</evidence>
<evidence type="ECO:0000313" key="8">
    <source>
        <dbReference type="Proteomes" id="UP000305067"/>
    </source>
</evidence>
<feature type="compositionally biased region" description="Acidic residues" evidence="4">
    <location>
        <begin position="1261"/>
        <end position="1277"/>
    </location>
</feature>
<dbReference type="EMBL" id="ML178833">
    <property type="protein sequence ID" value="TFK99493.1"/>
    <property type="molecule type" value="Genomic_DNA"/>
</dbReference>
<evidence type="ECO:0000259" key="5">
    <source>
        <dbReference type="SMART" id="SM00484"/>
    </source>
</evidence>
<dbReference type="STRING" id="1884261.A0A5C3QMA0"/>
<gene>
    <name evidence="7" type="ORF">BDV98DRAFT_571053</name>
</gene>
<feature type="domain" description="XPG-I" evidence="5">
    <location>
        <begin position="829"/>
        <end position="917"/>
    </location>
</feature>
<dbReference type="SUPFAM" id="SSF88723">
    <property type="entry name" value="PIN domain-like"/>
    <property type="match status" value="1"/>
</dbReference>
<feature type="region of interest" description="Disordered" evidence="4">
    <location>
        <begin position="382"/>
        <end position="444"/>
    </location>
</feature>
<dbReference type="OrthoDB" id="31113at2759"/>
<accession>A0A5C3QMA0</accession>
<dbReference type="SMART" id="SM00279">
    <property type="entry name" value="HhH2"/>
    <property type="match status" value="1"/>
</dbReference>
<dbReference type="GO" id="GO:0005634">
    <property type="term" value="C:nucleus"/>
    <property type="evidence" value="ECO:0007669"/>
    <property type="project" value="UniProtKB-SubCell"/>
</dbReference>
<feature type="region of interest" description="Disordered" evidence="4">
    <location>
        <begin position="124"/>
        <end position="147"/>
    </location>
</feature>
<feature type="region of interest" description="Disordered" evidence="4">
    <location>
        <begin position="1085"/>
        <end position="1277"/>
    </location>
</feature>
<sequence length="1277" mass="140353">MAIDSSIWIYQFQATMRDKEGRGLVNAHVLGFLRRLSKLLFYGIKPVFVFDGGAPTLKRNTITERKKKKSGAAASHTKIAERLLAAQLRREAVNHVNQSKGKGKAKVTEDPSVVYLDDIDPSAAPLDPSAAPVPKPPTPSKDKKKQFKEHDPYALPNLDVAAAIDKVANAGMGPDHRFATDEELRNFIDEIHPEDLSNMSSLGIDVTSSDFRSLPTDVQYEIIGDLRLKSRQTSYARLDMMLKAAPTPMDFSRQQIKFLKQRNDLTQQLLMTTDNIGTKATIDTQIPVRIASERNKQYVLVKNHGKDGGWILGVKKDEGTLAKPITIDHDSAEEETDGDMDMEEVTIPHGDAQQPPSQPSTTAAEPYHDSDLREYRRSMAMSSIAGRSKSTRKNLAPISRRSHQKAKEKAQAPIPLFEPDPEDPLPVQSSHESEAGTSDGWFDEDEDSQLSYAIQVSLDHPRNTTMPPPPTSKAGPSQIRRASGSQLQESPHLEPSRLETMLSFAGSSPRKVSLQSNPGASQPFPKRVFPSAPPLSVAASTSSTTSQAPTQVADEENLSEEWRPSNVLEAYVDTTADDASRPSVPEAHLPAEDEWAPAASLQSAIHQELEEDNEDMDMEEVPVAQQATANVDSEQRVDATTVVVPVTQPATFEDESLDEDVFVPCNTLDLSQPIVQVDDEVVEQLTASEPKKSPVITSRNLEKTGTPLTSPITITAVLPTTVVPSPTSQLAEQPEDTDLLLVDAPDAEADGDPEQEHSLSWDAAQEMDPQAEETEFASFLSEVANRNIGDVQKEIDAEIAMLNQQRKAAMRDSEDITQAMINQIMMMLRLFGIPYITAPMEAEAQCAELVALGLVEGVITDDSDVFLFGKPPTGPFSFSEEFTPGKVRPLKVFKNMFNQSKTVEVYHHTDLTRELGLDRGALVRLAYLLGSDYTEGLPGVGPVLAMELLAEFPGDDGLFKFRDWWAKVQTGRDKEDTNTSSFRKRFKKKFKSLYLPGDWPNTAVMDAYYHPTVDSSDEPFKWGLPDLDGLRAFLHSELSWNQGRVDELLLPIIKKMGKRTTATALNRQGTLASYIEGVGLSDANTFSGGSGSARRKTAYASKRLQKIVNDHRKEQMAAKRKARGDADDDETSESVEGEEDVLEKEQPPAKKPRKRAPKATGTAKKAPTKKPAARRKKKQATPQHRGSDDDEDSSRVEFGDSASGSEYEEDLAISGMKKKAKGGKDVGEGSGSNNAPKEKTPPRPKPRPRRKAPAAAPQYVEEGEDAAMLAMEEEAPL</sequence>
<protein>
    <recommendedName>
        <fullName evidence="9">PIN domain-like protein</fullName>
    </recommendedName>
</protein>
<dbReference type="CDD" id="cd09868">
    <property type="entry name" value="PIN_XPG_RAD2"/>
    <property type="match status" value="2"/>
</dbReference>
<evidence type="ECO:0000256" key="3">
    <source>
        <dbReference type="ARBA" id="ARBA00023242"/>
    </source>
</evidence>
<evidence type="ECO:0000256" key="2">
    <source>
        <dbReference type="ARBA" id="ARBA00022759"/>
    </source>
</evidence>
<evidence type="ECO:0000256" key="4">
    <source>
        <dbReference type="SAM" id="MobiDB-lite"/>
    </source>
</evidence>
<organism evidence="7 8">
    <name type="scientific">Pterulicium gracile</name>
    <dbReference type="NCBI Taxonomy" id="1884261"/>
    <lineage>
        <taxon>Eukaryota</taxon>
        <taxon>Fungi</taxon>
        <taxon>Dikarya</taxon>
        <taxon>Basidiomycota</taxon>
        <taxon>Agaricomycotina</taxon>
        <taxon>Agaricomycetes</taxon>
        <taxon>Agaricomycetidae</taxon>
        <taxon>Agaricales</taxon>
        <taxon>Pleurotineae</taxon>
        <taxon>Pterulaceae</taxon>
        <taxon>Pterulicium</taxon>
    </lineage>
</organism>
<dbReference type="CDD" id="cd09904">
    <property type="entry name" value="H3TH_XPG"/>
    <property type="match status" value="1"/>
</dbReference>
<dbReference type="GO" id="GO:0004520">
    <property type="term" value="F:DNA endonuclease activity"/>
    <property type="evidence" value="ECO:0007669"/>
    <property type="project" value="TreeGrafter"/>
</dbReference>
<dbReference type="InterPro" id="IPR008918">
    <property type="entry name" value="HhH2"/>
</dbReference>
<keyword evidence="2" id="KW-0540">Nuclease</keyword>
<dbReference type="InterPro" id="IPR019974">
    <property type="entry name" value="XPG_CS"/>
</dbReference>
<dbReference type="GO" id="GO:0016788">
    <property type="term" value="F:hydrolase activity, acting on ester bonds"/>
    <property type="evidence" value="ECO:0007669"/>
    <property type="project" value="InterPro"/>
</dbReference>
<dbReference type="PROSITE" id="PS00842">
    <property type="entry name" value="XPG_2"/>
    <property type="match status" value="1"/>
</dbReference>
<keyword evidence="3" id="KW-0539">Nucleus</keyword>
<evidence type="ECO:0000259" key="6">
    <source>
        <dbReference type="SMART" id="SM00485"/>
    </source>
</evidence>
<dbReference type="SUPFAM" id="SSF47807">
    <property type="entry name" value="5' to 3' exonuclease, C-terminal subdomain"/>
    <property type="match status" value="1"/>
</dbReference>
<feature type="region of interest" description="Disordered" evidence="4">
    <location>
        <begin position="347"/>
        <end position="368"/>
    </location>
</feature>
<dbReference type="PANTHER" id="PTHR16171:SF7">
    <property type="entry name" value="DNA REPAIR PROTEIN RAD2"/>
    <property type="match status" value="1"/>
</dbReference>
<dbReference type="InterPro" id="IPR006085">
    <property type="entry name" value="XPG_DNA_repair_N"/>
</dbReference>
<feature type="compositionally biased region" description="Basic residues" evidence="4">
    <location>
        <begin position="1166"/>
        <end position="1179"/>
    </location>
</feature>
<dbReference type="Pfam" id="PF00867">
    <property type="entry name" value="XPG_I"/>
    <property type="match status" value="1"/>
</dbReference>
<dbReference type="AlphaFoldDB" id="A0A5C3QMA0"/>
<dbReference type="GO" id="GO:0006289">
    <property type="term" value="P:nucleotide-excision repair"/>
    <property type="evidence" value="ECO:0007669"/>
    <property type="project" value="InterPro"/>
</dbReference>
<feature type="domain" description="XPG N-terminal" evidence="6">
    <location>
        <begin position="1"/>
        <end position="72"/>
    </location>
</feature>
<dbReference type="SMART" id="SM00485">
    <property type="entry name" value="XPGN"/>
    <property type="match status" value="1"/>
</dbReference>
<dbReference type="Gene3D" id="3.40.50.1010">
    <property type="entry name" value="5'-nuclease"/>
    <property type="match status" value="2"/>
</dbReference>
<evidence type="ECO:0008006" key="9">
    <source>
        <dbReference type="Google" id="ProtNLM"/>
    </source>
</evidence>
<dbReference type="InterPro" id="IPR036279">
    <property type="entry name" value="5-3_exonuclease_C_sf"/>
</dbReference>
<dbReference type="GO" id="GO:0003697">
    <property type="term" value="F:single-stranded DNA binding"/>
    <property type="evidence" value="ECO:0007669"/>
    <property type="project" value="InterPro"/>
</dbReference>
<keyword evidence="8" id="KW-1185">Reference proteome</keyword>
<dbReference type="InterPro" id="IPR006086">
    <property type="entry name" value="XPG-I_dom"/>
</dbReference>
<keyword evidence="2" id="KW-0378">Hydrolase</keyword>
<dbReference type="FunFam" id="1.10.150.20:FF:000057">
    <property type="entry name" value="RAD2p Single-stranded DNA endonuclease"/>
    <property type="match status" value="1"/>
</dbReference>
<dbReference type="PANTHER" id="PTHR16171">
    <property type="entry name" value="DNA REPAIR PROTEIN COMPLEMENTING XP-G CELLS-RELATED"/>
    <property type="match status" value="1"/>
</dbReference>
<name>A0A5C3QMA0_9AGAR</name>
<comment type="subcellular location">
    <subcellularLocation>
        <location evidence="1">Nucleus</location>
    </subcellularLocation>
</comment>
<evidence type="ECO:0000313" key="7">
    <source>
        <dbReference type="EMBL" id="TFK99493.1"/>
    </source>
</evidence>
<feature type="compositionally biased region" description="Basic and acidic residues" evidence="4">
    <location>
        <begin position="1108"/>
        <end position="1117"/>
    </location>
</feature>
<feature type="compositionally biased region" description="Acidic residues" evidence="4">
    <location>
        <begin position="1126"/>
        <end position="1142"/>
    </location>
</feature>
<dbReference type="Pfam" id="PF00752">
    <property type="entry name" value="XPG_N"/>
    <property type="match status" value="1"/>
</dbReference>
<reference evidence="7 8" key="1">
    <citation type="journal article" date="2019" name="Nat. Ecol. Evol.">
        <title>Megaphylogeny resolves global patterns of mushroom evolution.</title>
        <authorList>
            <person name="Varga T."/>
            <person name="Krizsan K."/>
            <person name="Foldi C."/>
            <person name="Dima B."/>
            <person name="Sanchez-Garcia M."/>
            <person name="Sanchez-Ramirez S."/>
            <person name="Szollosi G.J."/>
            <person name="Szarkandi J.G."/>
            <person name="Papp V."/>
            <person name="Albert L."/>
            <person name="Andreopoulos W."/>
            <person name="Angelini C."/>
            <person name="Antonin V."/>
            <person name="Barry K.W."/>
            <person name="Bougher N.L."/>
            <person name="Buchanan P."/>
            <person name="Buyck B."/>
            <person name="Bense V."/>
            <person name="Catcheside P."/>
            <person name="Chovatia M."/>
            <person name="Cooper J."/>
            <person name="Damon W."/>
            <person name="Desjardin D."/>
            <person name="Finy P."/>
            <person name="Geml J."/>
            <person name="Haridas S."/>
            <person name="Hughes K."/>
            <person name="Justo A."/>
            <person name="Karasinski D."/>
            <person name="Kautmanova I."/>
            <person name="Kiss B."/>
            <person name="Kocsube S."/>
            <person name="Kotiranta H."/>
            <person name="LaButti K.M."/>
            <person name="Lechner B.E."/>
            <person name="Liimatainen K."/>
            <person name="Lipzen A."/>
            <person name="Lukacs Z."/>
            <person name="Mihaltcheva S."/>
            <person name="Morgado L.N."/>
            <person name="Niskanen T."/>
            <person name="Noordeloos M.E."/>
            <person name="Ohm R.A."/>
            <person name="Ortiz-Santana B."/>
            <person name="Ovrebo C."/>
            <person name="Racz N."/>
            <person name="Riley R."/>
            <person name="Savchenko A."/>
            <person name="Shiryaev A."/>
            <person name="Soop K."/>
            <person name="Spirin V."/>
            <person name="Szebenyi C."/>
            <person name="Tomsovsky M."/>
            <person name="Tulloss R.E."/>
            <person name="Uehling J."/>
            <person name="Grigoriev I.V."/>
            <person name="Vagvolgyi C."/>
            <person name="Papp T."/>
            <person name="Martin F.M."/>
            <person name="Miettinen O."/>
            <person name="Hibbett D.S."/>
            <person name="Nagy L.G."/>
        </authorList>
    </citation>
    <scope>NUCLEOTIDE SEQUENCE [LARGE SCALE GENOMIC DNA]</scope>
    <source>
        <strain evidence="7 8">CBS 309.79</strain>
    </source>
</reference>
<dbReference type="InterPro" id="IPR029060">
    <property type="entry name" value="PIN-like_dom_sf"/>
</dbReference>
<dbReference type="PROSITE" id="PS00841">
    <property type="entry name" value="XPG_1"/>
    <property type="match status" value="1"/>
</dbReference>
<keyword evidence="2" id="KW-0255">Endonuclease</keyword>
<dbReference type="PRINTS" id="PR00066">
    <property type="entry name" value="XRODRMPGMNTG"/>
</dbReference>
<dbReference type="SMART" id="SM00484">
    <property type="entry name" value="XPGI"/>
    <property type="match status" value="1"/>
</dbReference>
<dbReference type="InterPro" id="IPR001044">
    <property type="entry name" value="XPG/Rad2_eukaryotes"/>
</dbReference>